<dbReference type="EMBL" id="GBRH01215609">
    <property type="protein sequence ID" value="JAD82286.1"/>
    <property type="molecule type" value="Transcribed_RNA"/>
</dbReference>
<evidence type="ECO:0000313" key="2">
    <source>
        <dbReference type="EMBL" id="JAD82286.1"/>
    </source>
</evidence>
<protein>
    <submittedName>
        <fullName evidence="2">Uncharacterized protein</fullName>
    </submittedName>
</protein>
<dbReference type="AlphaFoldDB" id="A0A0A9D379"/>
<sequence>MAPPTSPWHTTTTPPVPFFHLLQPASRSQQSPPAATFIEPLDGERRGAPQIHGDSARIEAAAGRSMAGLAVRGGSGGKEEVAPPAATYGAVKGDGDLERLLRPRHF</sequence>
<accession>A0A0A9D379</accession>
<organism evidence="2">
    <name type="scientific">Arundo donax</name>
    <name type="common">Giant reed</name>
    <name type="synonym">Donax arundinaceus</name>
    <dbReference type="NCBI Taxonomy" id="35708"/>
    <lineage>
        <taxon>Eukaryota</taxon>
        <taxon>Viridiplantae</taxon>
        <taxon>Streptophyta</taxon>
        <taxon>Embryophyta</taxon>
        <taxon>Tracheophyta</taxon>
        <taxon>Spermatophyta</taxon>
        <taxon>Magnoliopsida</taxon>
        <taxon>Liliopsida</taxon>
        <taxon>Poales</taxon>
        <taxon>Poaceae</taxon>
        <taxon>PACMAD clade</taxon>
        <taxon>Arundinoideae</taxon>
        <taxon>Arundineae</taxon>
        <taxon>Arundo</taxon>
    </lineage>
</organism>
<feature type="region of interest" description="Disordered" evidence="1">
    <location>
        <begin position="25"/>
        <end position="50"/>
    </location>
</feature>
<reference evidence="2" key="1">
    <citation type="submission" date="2014-09" db="EMBL/GenBank/DDBJ databases">
        <authorList>
            <person name="Magalhaes I.L.F."/>
            <person name="Oliveira U."/>
            <person name="Santos F.R."/>
            <person name="Vidigal T.H.D.A."/>
            <person name="Brescovit A.D."/>
            <person name="Santos A.J."/>
        </authorList>
    </citation>
    <scope>NUCLEOTIDE SEQUENCE</scope>
    <source>
        <tissue evidence="2">Shoot tissue taken approximately 20 cm above the soil surface</tissue>
    </source>
</reference>
<proteinExistence type="predicted"/>
<name>A0A0A9D379_ARUDO</name>
<evidence type="ECO:0000256" key="1">
    <source>
        <dbReference type="SAM" id="MobiDB-lite"/>
    </source>
</evidence>
<reference evidence="2" key="2">
    <citation type="journal article" date="2015" name="Data Brief">
        <title>Shoot transcriptome of the giant reed, Arundo donax.</title>
        <authorList>
            <person name="Barrero R.A."/>
            <person name="Guerrero F.D."/>
            <person name="Moolhuijzen P."/>
            <person name="Goolsby J.A."/>
            <person name="Tidwell J."/>
            <person name="Bellgard S.E."/>
            <person name="Bellgard M.I."/>
        </authorList>
    </citation>
    <scope>NUCLEOTIDE SEQUENCE</scope>
    <source>
        <tissue evidence="2">Shoot tissue taken approximately 20 cm above the soil surface</tissue>
    </source>
</reference>